<dbReference type="PANTHER" id="PTHR43002">
    <property type="entry name" value="GLYCOGEN DEBRANCHING ENZYME"/>
    <property type="match status" value="1"/>
</dbReference>
<dbReference type="Gene3D" id="2.60.40.2320">
    <property type="match status" value="1"/>
</dbReference>
<sequence>MKENSIYNFDKTLAYFDSFTIITLIDTKKVFTNNDNYIFENNQCTLVGIEDFKTYNKISIKINTKPILNKTNYLHINNEKIEIKFGYIVKTAEFDKKYADTNLEFGAIYENDKVTFRIWTPVSESASVLIYDKNLNLIAVHKMNKVGKGSWETSLPAAEYIYKYQVINENEVKELIDPYAKNSTYNHTHSIVLNPNKYMIKQYKTDWGNKSLLRSILYELSIKDLTDNKYFNNKGKFLGLVETHKNDNGDIIGLEYLKSLGITHVQILPFYDFQTVDELADKKQYNWGYDPVQYNVSEGSYISNKKDFRSRVIEVKQMIETMHKNNLNVVMDVVYNHVYDAKTFSFNQLVPNYFYTIDNNGKYGNESFCGSTNDTKQLMVSKFIIDSCIYWAKFYNLDGFRFDLMGLIDTQTMNDLVENIKEWKPGFLFYGEGWNMKPDTPSVKYTNQINWHQTPEVAHFNDIFRGCIKGEGEHNKPNPKGFSIIDKNRNISNIINTILGSIGIGYTPHYSTKCINNINYVSIHDGYTISDYLEIKGVDKEFIKPVSKMMMGLVILSQGVPIIHAGHELMRSKKLEGNSYNLSIEINKFPWDNIKDNYDFIKYFQDLIKFRKENKLFRLKNTLNILNHARVSFENGIIKYNLFNEQKDILIYINVENQTVDNFEEDRDLIISSYENKFNSLLPYEFKVYIKKM</sequence>
<dbReference type="NCBIfam" id="TIGR02104">
    <property type="entry name" value="pulA_typeI"/>
    <property type="match status" value="1"/>
</dbReference>
<comment type="caution">
    <text evidence="3">The sequence shown here is derived from an EMBL/GenBank/DDBJ whole genome shotgun (WGS) entry which is preliminary data.</text>
</comment>
<evidence type="ECO:0000256" key="1">
    <source>
        <dbReference type="ARBA" id="ARBA00008061"/>
    </source>
</evidence>
<evidence type="ECO:0000313" key="3">
    <source>
        <dbReference type="EMBL" id="MDJ1645702.1"/>
    </source>
</evidence>
<dbReference type="SMART" id="SM00642">
    <property type="entry name" value="Aamy"/>
    <property type="match status" value="1"/>
</dbReference>
<dbReference type="Gene3D" id="3.20.20.80">
    <property type="entry name" value="Glycosidases"/>
    <property type="match status" value="1"/>
</dbReference>
<dbReference type="InterPro" id="IPR014756">
    <property type="entry name" value="Ig_E-set"/>
</dbReference>
<dbReference type="InterPro" id="IPR013783">
    <property type="entry name" value="Ig-like_fold"/>
</dbReference>
<accession>A0AAJ1UWJ6</accession>
<dbReference type="Proteomes" id="UP001224428">
    <property type="component" value="Unassembled WGS sequence"/>
</dbReference>
<dbReference type="InterPro" id="IPR017853">
    <property type="entry name" value="GH"/>
</dbReference>
<dbReference type="CDD" id="cd02860">
    <property type="entry name" value="E_set_Pullulanase"/>
    <property type="match status" value="1"/>
</dbReference>
<dbReference type="EMBL" id="JASDDP010000011">
    <property type="protein sequence ID" value="MDJ1645702.1"/>
    <property type="molecule type" value="Genomic_DNA"/>
</dbReference>
<reference evidence="3" key="1">
    <citation type="submission" date="2023-05" db="EMBL/GenBank/DDBJ databases">
        <title>Mycoplasma phocimorsus sp. nov., isolated from Scandinavian patients with seal finger or septic arthritis after contact with seals.</title>
        <authorList>
            <person name="Skafte-Holm A."/>
            <person name="Pedersen T.R."/>
            <person name="Froelund M."/>
            <person name="Stegger M."/>
            <person name="Qvortrup K."/>
            <person name="Michaels D.L."/>
            <person name="Brown D.R."/>
            <person name="Jensen J.S."/>
        </authorList>
    </citation>
    <scope>NUCLEOTIDE SEQUENCE</scope>
    <source>
        <strain evidence="3">M5725</strain>
    </source>
</reference>
<dbReference type="SUPFAM" id="SSF81296">
    <property type="entry name" value="E set domains"/>
    <property type="match status" value="1"/>
</dbReference>
<organism evidence="3 4">
    <name type="scientific">Mycoplasma phocimorsus</name>
    <dbReference type="NCBI Taxonomy" id="3045839"/>
    <lineage>
        <taxon>Bacteria</taxon>
        <taxon>Bacillati</taxon>
        <taxon>Mycoplasmatota</taxon>
        <taxon>Mollicutes</taxon>
        <taxon>Mycoplasmataceae</taxon>
        <taxon>Mycoplasma</taxon>
    </lineage>
</organism>
<keyword evidence="3" id="KW-0378">Hydrolase</keyword>
<keyword evidence="4" id="KW-1185">Reference proteome</keyword>
<dbReference type="GO" id="GO:0051060">
    <property type="term" value="F:pullulanase activity"/>
    <property type="evidence" value="ECO:0007669"/>
    <property type="project" value="UniProtKB-EC"/>
</dbReference>
<dbReference type="SUPFAM" id="SSF51445">
    <property type="entry name" value="(Trans)glycosidases"/>
    <property type="match status" value="1"/>
</dbReference>
<dbReference type="InterPro" id="IPR006047">
    <property type="entry name" value="GH13_cat_dom"/>
</dbReference>
<dbReference type="RefSeq" id="WP_283827193.1">
    <property type="nucleotide sequence ID" value="NZ_JASDDP010000011.1"/>
</dbReference>
<comment type="similarity">
    <text evidence="1">Belongs to the glycosyl hydrolase 13 family.</text>
</comment>
<keyword evidence="3" id="KW-0326">Glycosidase</keyword>
<dbReference type="CDD" id="cd11341">
    <property type="entry name" value="AmyAc_Pullulanase_LD-like"/>
    <property type="match status" value="1"/>
</dbReference>
<dbReference type="EC" id="3.2.1.41" evidence="3"/>
<dbReference type="Pfam" id="PF00128">
    <property type="entry name" value="Alpha-amylase"/>
    <property type="match status" value="1"/>
</dbReference>
<protein>
    <submittedName>
        <fullName evidence="3">Type I pullulanase</fullName>
        <ecNumber evidence="3">3.2.1.41</ecNumber>
    </submittedName>
</protein>
<gene>
    <name evidence="3" type="primary">pulA</name>
    <name evidence="3" type="ORF">QLQ80_01185</name>
</gene>
<evidence type="ECO:0000313" key="4">
    <source>
        <dbReference type="Proteomes" id="UP001224428"/>
    </source>
</evidence>
<dbReference type="InterPro" id="IPR011840">
    <property type="entry name" value="PulA_typeI"/>
</dbReference>
<evidence type="ECO:0000259" key="2">
    <source>
        <dbReference type="SMART" id="SM00642"/>
    </source>
</evidence>
<proteinExistence type="inferred from homology"/>
<dbReference type="GO" id="GO:0005975">
    <property type="term" value="P:carbohydrate metabolic process"/>
    <property type="evidence" value="ECO:0007669"/>
    <property type="project" value="InterPro"/>
</dbReference>
<dbReference type="Gene3D" id="2.60.40.10">
    <property type="entry name" value="Immunoglobulins"/>
    <property type="match status" value="1"/>
</dbReference>
<feature type="domain" description="Glycosyl hydrolase family 13 catalytic" evidence="2">
    <location>
        <begin position="238"/>
        <end position="611"/>
    </location>
</feature>
<name>A0AAJ1UWJ6_9MOLU</name>
<dbReference type="Pfam" id="PF02922">
    <property type="entry name" value="CBM_48"/>
    <property type="match status" value="1"/>
</dbReference>
<dbReference type="InterPro" id="IPR004193">
    <property type="entry name" value="Glyco_hydro_13_N"/>
</dbReference>
<dbReference type="AlphaFoldDB" id="A0AAJ1UWJ6"/>